<dbReference type="Gene3D" id="1.10.10.60">
    <property type="entry name" value="Homeodomain-like"/>
    <property type="match status" value="1"/>
</dbReference>
<dbReference type="InterPro" id="IPR013656">
    <property type="entry name" value="PAS_4"/>
</dbReference>
<evidence type="ECO:0000313" key="6">
    <source>
        <dbReference type="Proteomes" id="UP000617628"/>
    </source>
</evidence>
<dbReference type="PROSITE" id="PS00041">
    <property type="entry name" value="HTH_ARAC_FAMILY_1"/>
    <property type="match status" value="1"/>
</dbReference>
<dbReference type="PRINTS" id="PR00032">
    <property type="entry name" value="HTHARAC"/>
</dbReference>
<dbReference type="SMART" id="SM00342">
    <property type="entry name" value="HTH_ARAC"/>
    <property type="match status" value="1"/>
</dbReference>
<protein>
    <submittedName>
        <fullName evidence="5">AraC family transcriptional regulator</fullName>
    </submittedName>
</protein>
<evidence type="ECO:0000259" key="4">
    <source>
        <dbReference type="PROSITE" id="PS01124"/>
    </source>
</evidence>
<dbReference type="EMBL" id="JAENIL010000005">
    <property type="protein sequence ID" value="MBK1875980.1"/>
    <property type="molecule type" value="Genomic_DNA"/>
</dbReference>
<keyword evidence="2" id="KW-0238">DNA-binding</keyword>
<dbReference type="RefSeq" id="WP_200354196.1">
    <property type="nucleotide sequence ID" value="NZ_JAENIL010000005.1"/>
</dbReference>
<dbReference type="InterPro" id="IPR020449">
    <property type="entry name" value="Tscrpt_reg_AraC-type_HTH"/>
</dbReference>
<sequence length="247" mass="27972">MLPDLKKFQNQLRSGQLGSVFEHLPGIYFVVKDLKGRVMMANSFASNLCGLPSVSEMIGKTDHDLFAKDQADSYVADDQTVYETGEAIIDRIELAPDPRNSINWFVTTKLPLYSKNGKVIGLACIGRDLAHAKEELRPYSEMGDALEYVRKNYASQIKIETLAKLTKLSTGQFQRRFRQTFKISPATHITNVRIQSACHLLANSNDTVATIAQEVGFYDHSHFTRSFKKLMGLSPSEYRQKGQHRHW</sequence>
<organism evidence="5 6">
    <name type="scientific">Pelagicoccus mobilis</name>
    <dbReference type="NCBI Taxonomy" id="415221"/>
    <lineage>
        <taxon>Bacteria</taxon>
        <taxon>Pseudomonadati</taxon>
        <taxon>Verrucomicrobiota</taxon>
        <taxon>Opitutia</taxon>
        <taxon>Puniceicoccales</taxon>
        <taxon>Pelagicoccaceae</taxon>
        <taxon>Pelagicoccus</taxon>
    </lineage>
</organism>
<dbReference type="InterPro" id="IPR035965">
    <property type="entry name" value="PAS-like_dom_sf"/>
</dbReference>
<dbReference type="InterPro" id="IPR018062">
    <property type="entry name" value="HTH_AraC-typ_CS"/>
</dbReference>
<accession>A0A934RR24</accession>
<evidence type="ECO:0000313" key="5">
    <source>
        <dbReference type="EMBL" id="MBK1875980.1"/>
    </source>
</evidence>
<keyword evidence="3" id="KW-0804">Transcription</keyword>
<dbReference type="SUPFAM" id="SSF55785">
    <property type="entry name" value="PYP-like sensor domain (PAS domain)"/>
    <property type="match status" value="1"/>
</dbReference>
<dbReference type="InterPro" id="IPR009057">
    <property type="entry name" value="Homeodomain-like_sf"/>
</dbReference>
<dbReference type="SUPFAM" id="SSF46689">
    <property type="entry name" value="Homeodomain-like"/>
    <property type="match status" value="2"/>
</dbReference>
<proteinExistence type="predicted"/>
<evidence type="ECO:0000256" key="2">
    <source>
        <dbReference type="ARBA" id="ARBA00023125"/>
    </source>
</evidence>
<name>A0A934RR24_9BACT</name>
<dbReference type="PANTHER" id="PTHR46796">
    <property type="entry name" value="HTH-TYPE TRANSCRIPTIONAL ACTIVATOR RHAS-RELATED"/>
    <property type="match status" value="1"/>
</dbReference>
<comment type="caution">
    <text evidence="5">The sequence shown here is derived from an EMBL/GenBank/DDBJ whole genome shotgun (WGS) entry which is preliminary data.</text>
</comment>
<feature type="domain" description="HTH araC/xylS-type" evidence="4">
    <location>
        <begin position="143"/>
        <end position="241"/>
    </location>
</feature>
<reference evidence="5" key="1">
    <citation type="submission" date="2021-01" db="EMBL/GenBank/DDBJ databases">
        <title>Modified the classification status of verrucomicrobia.</title>
        <authorList>
            <person name="Feng X."/>
        </authorList>
    </citation>
    <scope>NUCLEOTIDE SEQUENCE</scope>
    <source>
        <strain evidence="5">KCTC 13126</strain>
    </source>
</reference>
<dbReference type="GO" id="GO:0003700">
    <property type="term" value="F:DNA-binding transcription factor activity"/>
    <property type="evidence" value="ECO:0007669"/>
    <property type="project" value="InterPro"/>
</dbReference>
<dbReference type="InterPro" id="IPR050204">
    <property type="entry name" value="AraC_XylS_family_regulators"/>
</dbReference>
<dbReference type="Pfam" id="PF12833">
    <property type="entry name" value="HTH_18"/>
    <property type="match status" value="1"/>
</dbReference>
<keyword evidence="1" id="KW-0805">Transcription regulation</keyword>
<dbReference type="AlphaFoldDB" id="A0A934RR24"/>
<keyword evidence="6" id="KW-1185">Reference proteome</keyword>
<dbReference type="PANTHER" id="PTHR46796:SF13">
    <property type="entry name" value="HTH-TYPE TRANSCRIPTIONAL ACTIVATOR RHAS"/>
    <property type="match status" value="1"/>
</dbReference>
<dbReference type="InterPro" id="IPR018060">
    <property type="entry name" value="HTH_AraC"/>
</dbReference>
<evidence type="ECO:0000256" key="3">
    <source>
        <dbReference type="ARBA" id="ARBA00023163"/>
    </source>
</evidence>
<gene>
    <name evidence="5" type="ORF">JIN87_03810</name>
</gene>
<dbReference type="Proteomes" id="UP000617628">
    <property type="component" value="Unassembled WGS sequence"/>
</dbReference>
<dbReference type="Gene3D" id="3.30.450.20">
    <property type="entry name" value="PAS domain"/>
    <property type="match status" value="1"/>
</dbReference>
<dbReference type="GO" id="GO:0043565">
    <property type="term" value="F:sequence-specific DNA binding"/>
    <property type="evidence" value="ECO:0007669"/>
    <property type="project" value="InterPro"/>
</dbReference>
<dbReference type="PROSITE" id="PS01124">
    <property type="entry name" value="HTH_ARAC_FAMILY_2"/>
    <property type="match status" value="1"/>
</dbReference>
<evidence type="ECO:0000256" key="1">
    <source>
        <dbReference type="ARBA" id="ARBA00023015"/>
    </source>
</evidence>
<dbReference type="Pfam" id="PF08448">
    <property type="entry name" value="PAS_4"/>
    <property type="match status" value="1"/>
</dbReference>